<evidence type="ECO:0000256" key="2">
    <source>
        <dbReference type="ARBA" id="ARBA00022556"/>
    </source>
</evidence>
<evidence type="ECO:0000259" key="6">
    <source>
        <dbReference type="Pfam" id="PF13720"/>
    </source>
</evidence>
<dbReference type="InterPro" id="IPR011004">
    <property type="entry name" value="Trimer_LpxA-like_sf"/>
</dbReference>
<dbReference type="InterPro" id="IPR010137">
    <property type="entry name" value="Lipid_A_LpxA"/>
</dbReference>
<dbReference type="GO" id="GO:0008780">
    <property type="term" value="F:acyl-[acyl-carrier-protein]-UDP-N-acetylglucosamine O-acyltransferase activity"/>
    <property type="evidence" value="ECO:0007669"/>
    <property type="project" value="UniProtKB-EC"/>
</dbReference>
<dbReference type="InterPro" id="IPR029098">
    <property type="entry name" value="Acetyltransf_C"/>
</dbReference>
<gene>
    <name evidence="7" type="primary">lpxA</name>
    <name evidence="7" type="ORF">JIN83_10830</name>
</gene>
<keyword evidence="5 7" id="KW-0012">Acyltransferase</keyword>
<dbReference type="InterPro" id="IPR001451">
    <property type="entry name" value="Hexapep"/>
</dbReference>
<dbReference type="PANTHER" id="PTHR43480:SF1">
    <property type="entry name" value="ACYL-[ACYL-CARRIER-PROTEIN]--UDP-N-ACETYLGLUCOSAMINE O-ACYLTRANSFERASE, MITOCHONDRIAL-RELATED"/>
    <property type="match status" value="1"/>
</dbReference>
<dbReference type="AlphaFoldDB" id="A0AAE2SFL7"/>
<evidence type="ECO:0000256" key="3">
    <source>
        <dbReference type="ARBA" id="ARBA00022679"/>
    </source>
</evidence>
<keyword evidence="1" id="KW-0444">Lipid biosynthesis</keyword>
<dbReference type="Pfam" id="PF13720">
    <property type="entry name" value="Acetyltransf_11"/>
    <property type="match status" value="1"/>
</dbReference>
<dbReference type="NCBIfam" id="NF003657">
    <property type="entry name" value="PRK05289.1"/>
    <property type="match status" value="1"/>
</dbReference>
<proteinExistence type="predicted"/>
<dbReference type="PANTHER" id="PTHR43480">
    <property type="entry name" value="ACYL-[ACYL-CARRIER-PROTEIN]--UDP-N-ACETYLGLUCOSAMINE O-ACYLTRANSFERASE"/>
    <property type="match status" value="1"/>
</dbReference>
<feature type="domain" description="UDP N-acetylglucosamine O-acyltransferase C-terminal" evidence="6">
    <location>
        <begin position="176"/>
        <end position="252"/>
    </location>
</feature>
<dbReference type="EMBL" id="JAENIG010000006">
    <property type="protein sequence ID" value="MBK1855456.1"/>
    <property type="molecule type" value="Genomic_DNA"/>
</dbReference>
<accession>A0AAE2SFL7</accession>
<organism evidence="7 8">
    <name type="scientific">Oceaniferula flava</name>
    <dbReference type="NCBI Taxonomy" id="2800421"/>
    <lineage>
        <taxon>Bacteria</taxon>
        <taxon>Pseudomonadati</taxon>
        <taxon>Verrucomicrobiota</taxon>
        <taxon>Verrucomicrobiia</taxon>
        <taxon>Verrucomicrobiales</taxon>
        <taxon>Verrucomicrobiaceae</taxon>
        <taxon>Oceaniferula</taxon>
    </lineage>
</organism>
<name>A0AAE2SFL7_9BACT</name>
<dbReference type="Pfam" id="PF00132">
    <property type="entry name" value="Hexapep"/>
    <property type="match status" value="1"/>
</dbReference>
<evidence type="ECO:0000256" key="4">
    <source>
        <dbReference type="ARBA" id="ARBA00023098"/>
    </source>
</evidence>
<dbReference type="NCBIfam" id="TIGR01852">
    <property type="entry name" value="lipid_A_lpxA"/>
    <property type="match status" value="1"/>
</dbReference>
<dbReference type="GO" id="GO:0016020">
    <property type="term" value="C:membrane"/>
    <property type="evidence" value="ECO:0007669"/>
    <property type="project" value="GOC"/>
</dbReference>
<dbReference type="PIRSF" id="PIRSF000456">
    <property type="entry name" value="UDP-GlcNAc_acltr"/>
    <property type="match status" value="1"/>
</dbReference>
<dbReference type="InterPro" id="IPR037157">
    <property type="entry name" value="Acetyltransf_C_sf"/>
</dbReference>
<keyword evidence="4" id="KW-0443">Lipid metabolism</keyword>
<keyword evidence="2" id="KW-0441">Lipid A biosynthesis</keyword>
<keyword evidence="3 7" id="KW-0808">Transferase</keyword>
<dbReference type="Proteomes" id="UP000634206">
    <property type="component" value="Unassembled WGS sequence"/>
</dbReference>
<dbReference type="Gene3D" id="1.20.1180.10">
    <property type="entry name" value="Udp N-acetylglucosamine O-acyltransferase, C-terminal domain"/>
    <property type="match status" value="1"/>
</dbReference>
<dbReference type="Gene3D" id="2.160.10.10">
    <property type="entry name" value="Hexapeptide repeat proteins"/>
    <property type="match status" value="1"/>
</dbReference>
<keyword evidence="8" id="KW-1185">Reference proteome</keyword>
<sequence>MPDIHPSAIVSDQATLADDVTVGPFSIIDAGVNIGAGCQIGAHVWVTGNTVMGADNHIGYGSIVGTDPQDASFDSSLESNVVLGDGNRIREYVTIHRSTAAGGSTTVGNSNFLMTGVHLAHDVQMGDFNNLANNVLLAGHIIIGNRVFLGGGAAFHQFLHIGDFAIVQGNSAISRDVPPFCTAHGRNELAGLNVIGLRRGGFSAEDRADIKRAYQLLFRSGGNLREALAEAENRSWCDAAEVLLAAARHPSRKGLITGKS</sequence>
<reference evidence="7" key="1">
    <citation type="submission" date="2021-01" db="EMBL/GenBank/DDBJ databases">
        <title>Modified the classification status of verrucomicrobia.</title>
        <authorList>
            <person name="Feng X."/>
        </authorList>
    </citation>
    <scope>NUCLEOTIDE SEQUENCE</scope>
    <source>
        <strain evidence="7">5K15</strain>
    </source>
</reference>
<evidence type="ECO:0000313" key="8">
    <source>
        <dbReference type="Proteomes" id="UP000634206"/>
    </source>
</evidence>
<evidence type="ECO:0000256" key="1">
    <source>
        <dbReference type="ARBA" id="ARBA00022516"/>
    </source>
</evidence>
<dbReference type="EC" id="2.3.1.129" evidence="7"/>
<dbReference type="RefSeq" id="WP_309490068.1">
    <property type="nucleotide sequence ID" value="NZ_JAENIG010000006.1"/>
</dbReference>
<evidence type="ECO:0000256" key="5">
    <source>
        <dbReference type="ARBA" id="ARBA00023315"/>
    </source>
</evidence>
<evidence type="ECO:0000313" key="7">
    <source>
        <dbReference type="EMBL" id="MBK1855456.1"/>
    </source>
</evidence>
<comment type="caution">
    <text evidence="7">The sequence shown here is derived from an EMBL/GenBank/DDBJ whole genome shotgun (WGS) entry which is preliminary data.</text>
</comment>
<protein>
    <submittedName>
        <fullName evidence="7">Acyl-ACP--UDP-N-acetylglucosamine O-acyltransferase</fullName>
        <ecNumber evidence="7">2.3.1.129</ecNumber>
    </submittedName>
</protein>
<dbReference type="GO" id="GO:0009245">
    <property type="term" value="P:lipid A biosynthetic process"/>
    <property type="evidence" value="ECO:0007669"/>
    <property type="project" value="UniProtKB-KW"/>
</dbReference>
<dbReference type="SUPFAM" id="SSF51161">
    <property type="entry name" value="Trimeric LpxA-like enzymes"/>
    <property type="match status" value="1"/>
</dbReference>